<evidence type="ECO:0000256" key="1">
    <source>
        <dbReference type="SAM" id="MobiDB-lite"/>
    </source>
</evidence>
<proteinExistence type="predicted"/>
<comment type="caution">
    <text evidence="2">The sequence shown here is derived from an EMBL/GenBank/DDBJ whole genome shotgun (WGS) entry which is preliminary data.</text>
</comment>
<evidence type="ECO:0000313" key="2">
    <source>
        <dbReference type="EMBL" id="GGS28952.1"/>
    </source>
</evidence>
<feature type="region of interest" description="Disordered" evidence="1">
    <location>
        <begin position="1"/>
        <end position="23"/>
    </location>
</feature>
<protein>
    <submittedName>
        <fullName evidence="2">Uncharacterized protein</fullName>
    </submittedName>
</protein>
<keyword evidence="3" id="KW-1185">Reference proteome</keyword>
<gene>
    <name evidence="2" type="ORF">GCM10008961_20850</name>
</gene>
<organism evidence="2 3">
    <name type="scientific">Deinococcus knuensis</name>
    <dbReference type="NCBI Taxonomy" id="1837380"/>
    <lineage>
        <taxon>Bacteria</taxon>
        <taxon>Thermotogati</taxon>
        <taxon>Deinococcota</taxon>
        <taxon>Deinococci</taxon>
        <taxon>Deinococcales</taxon>
        <taxon>Deinococcaceae</taxon>
        <taxon>Deinococcus</taxon>
    </lineage>
</organism>
<dbReference type="Proteomes" id="UP000620633">
    <property type="component" value="Unassembled WGS sequence"/>
</dbReference>
<accession>A0ABQ2SHR8</accession>
<evidence type="ECO:0000313" key="3">
    <source>
        <dbReference type="Proteomes" id="UP000620633"/>
    </source>
</evidence>
<reference evidence="3" key="1">
    <citation type="journal article" date="2019" name="Int. J. Syst. Evol. Microbiol.">
        <title>The Global Catalogue of Microorganisms (GCM) 10K type strain sequencing project: providing services to taxonomists for standard genome sequencing and annotation.</title>
        <authorList>
            <consortium name="The Broad Institute Genomics Platform"/>
            <consortium name="The Broad Institute Genome Sequencing Center for Infectious Disease"/>
            <person name="Wu L."/>
            <person name="Ma J."/>
        </authorList>
    </citation>
    <scope>NUCLEOTIDE SEQUENCE [LARGE SCALE GENOMIC DNA]</scope>
    <source>
        <strain evidence="3">JCM 31406</strain>
    </source>
</reference>
<dbReference type="EMBL" id="BMQO01000008">
    <property type="protein sequence ID" value="GGS28952.1"/>
    <property type="molecule type" value="Genomic_DNA"/>
</dbReference>
<name>A0ABQ2SHR8_9DEIO</name>
<sequence length="64" mass="6819">MNPSDLPWGGGRELITGSPQGELAAKPTEGFARDVGVYVPMTFSLTGYPPPPCAVPRSRVTVCW</sequence>